<dbReference type="PROSITE" id="PS50076">
    <property type="entry name" value="DNAJ_2"/>
    <property type="match status" value="1"/>
</dbReference>
<dbReference type="Gene3D" id="1.10.287.110">
    <property type="entry name" value="DnaJ domain"/>
    <property type="match status" value="1"/>
</dbReference>
<feature type="domain" description="J" evidence="2">
    <location>
        <begin position="7"/>
        <end position="82"/>
    </location>
</feature>
<dbReference type="PANTHER" id="PTHR43948:SF21">
    <property type="entry name" value="DNAJ DOMAIN-CONTAINING PROTEIN"/>
    <property type="match status" value="1"/>
</dbReference>
<dbReference type="GO" id="GO:0051087">
    <property type="term" value="F:protein-folding chaperone binding"/>
    <property type="evidence" value="ECO:0007669"/>
    <property type="project" value="TreeGrafter"/>
</dbReference>
<evidence type="ECO:0000313" key="3">
    <source>
        <dbReference type="EMBL" id="KAG0255345.1"/>
    </source>
</evidence>
<dbReference type="OrthoDB" id="442087at2759"/>
<dbReference type="SUPFAM" id="SSF46565">
    <property type="entry name" value="Chaperone J-domain"/>
    <property type="match status" value="1"/>
</dbReference>
<proteinExistence type="predicted"/>
<keyword evidence="4" id="KW-1185">Reference proteome</keyword>
<dbReference type="EMBL" id="JAAAJB010000464">
    <property type="protein sequence ID" value="KAG0255345.1"/>
    <property type="molecule type" value="Genomic_DNA"/>
</dbReference>
<dbReference type="GO" id="GO:0051082">
    <property type="term" value="F:unfolded protein binding"/>
    <property type="evidence" value="ECO:0007669"/>
    <property type="project" value="TreeGrafter"/>
</dbReference>
<feature type="compositionally biased region" description="Basic and acidic residues" evidence="1">
    <location>
        <begin position="28"/>
        <end position="38"/>
    </location>
</feature>
<reference evidence="3" key="1">
    <citation type="journal article" date="2020" name="Fungal Divers.">
        <title>Resolving the Mortierellaceae phylogeny through synthesis of multi-gene phylogenetics and phylogenomics.</title>
        <authorList>
            <person name="Vandepol N."/>
            <person name="Liber J."/>
            <person name="Desiro A."/>
            <person name="Na H."/>
            <person name="Kennedy M."/>
            <person name="Barry K."/>
            <person name="Grigoriev I.V."/>
            <person name="Miller A.N."/>
            <person name="O'Donnell K."/>
            <person name="Stajich J.E."/>
            <person name="Bonito G."/>
        </authorList>
    </citation>
    <scope>NUCLEOTIDE SEQUENCE</scope>
    <source>
        <strain evidence="3">BC1065</strain>
    </source>
</reference>
<protein>
    <recommendedName>
        <fullName evidence="2">J domain-containing protein</fullName>
    </recommendedName>
</protein>
<dbReference type="GO" id="GO:0005634">
    <property type="term" value="C:nucleus"/>
    <property type="evidence" value="ECO:0007669"/>
    <property type="project" value="TreeGrafter"/>
</dbReference>
<dbReference type="CDD" id="cd06257">
    <property type="entry name" value="DnaJ"/>
    <property type="match status" value="1"/>
</dbReference>
<dbReference type="PANTHER" id="PTHR43948">
    <property type="entry name" value="DNAJ HOMOLOG SUBFAMILY B"/>
    <property type="match status" value="1"/>
</dbReference>
<organism evidence="3 4">
    <name type="scientific">Actinomortierella ambigua</name>
    <dbReference type="NCBI Taxonomy" id="1343610"/>
    <lineage>
        <taxon>Eukaryota</taxon>
        <taxon>Fungi</taxon>
        <taxon>Fungi incertae sedis</taxon>
        <taxon>Mucoromycota</taxon>
        <taxon>Mortierellomycotina</taxon>
        <taxon>Mortierellomycetes</taxon>
        <taxon>Mortierellales</taxon>
        <taxon>Mortierellaceae</taxon>
        <taxon>Actinomortierella</taxon>
    </lineage>
</organism>
<comment type="caution">
    <text evidence="3">The sequence shown here is derived from an EMBL/GenBank/DDBJ whole genome shotgun (WGS) entry which is preliminary data.</text>
</comment>
<gene>
    <name evidence="3" type="ORF">DFQ27_006307</name>
</gene>
<dbReference type="SMART" id="SM00271">
    <property type="entry name" value="DnaJ"/>
    <property type="match status" value="1"/>
</dbReference>
<dbReference type="InterPro" id="IPR001623">
    <property type="entry name" value="DnaJ_domain"/>
</dbReference>
<sequence length="195" mass="21591">MSNGFPDFYALLKVPETATADEIREGYKREALRTHPDRATQPGPNGEEPLTRAEATALFQQVADAYYTLSDPHRRREYDQARRTQQARYAWTEGHAGEHTEPDRVFVNVFEALLRPEIENPKYFYSPIGMASGAALGFICGGLPGMMVGGYAGQKLGQVRDNKGVSVLEAFSRLEQAQRMAILAALAGKIFASLH</sequence>
<dbReference type="Proteomes" id="UP000807716">
    <property type="component" value="Unassembled WGS sequence"/>
</dbReference>
<accession>A0A9P6U1A7</accession>
<dbReference type="GO" id="GO:0005737">
    <property type="term" value="C:cytoplasm"/>
    <property type="evidence" value="ECO:0007669"/>
    <property type="project" value="TreeGrafter"/>
</dbReference>
<dbReference type="PRINTS" id="PR00625">
    <property type="entry name" value="JDOMAIN"/>
</dbReference>
<dbReference type="AlphaFoldDB" id="A0A9P6U1A7"/>
<dbReference type="Pfam" id="PF00226">
    <property type="entry name" value="DnaJ"/>
    <property type="match status" value="1"/>
</dbReference>
<dbReference type="GO" id="GO:0044183">
    <property type="term" value="F:protein folding chaperone"/>
    <property type="evidence" value="ECO:0007669"/>
    <property type="project" value="TreeGrafter"/>
</dbReference>
<name>A0A9P6U1A7_9FUNG</name>
<feature type="region of interest" description="Disordered" evidence="1">
    <location>
        <begin position="28"/>
        <end position="49"/>
    </location>
</feature>
<evidence type="ECO:0000259" key="2">
    <source>
        <dbReference type="PROSITE" id="PS50076"/>
    </source>
</evidence>
<evidence type="ECO:0000256" key="1">
    <source>
        <dbReference type="SAM" id="MobiDB-lite"/>
    </source>
</evidence>
<dbReference type="InterPro" id="IPR036869">
    <property type="entry name" value="J_dom_sf"/>
</dbReference>
<evidence type="ECO:0000313" key="4">
    <source>
        <dbReference type="Proteomes" id="UP000807716"/>
    </source>
</evidence>